<keyword evidence="1" id="KW-0547">Nucleotide-binding</keyword>
<protein>
    <submittedName>
        <fullName evidence="5">ATPase component of ABC transporter</fullName>
    </submittedName>
</protein>
<evidence type="ECO:0000313" key="6">
    <source>
        <dbReference type="Proteomes" id="UP000037267"/>
    </source>
</evidence>
<dbReference type="SUPFAM" id="SSF52540">
    <property type="entry name" value="P-loop containing nucleoside triphosphate hydrolases"/>
    <property type="match status" value="2"/>
</dbReference>
<evidence type="ECO:0000313" key="5">
    <source>
        <dbReference type="EMBL" id="KNF08367.1"/>
    </source>
</evidence>
<dbReference type="Gene3D" id="3.40.50.300">
    <property type="entry name" value="P-loop containing nucleotide triphosphate hydrolases"/>
    <property type="match status" value="2"/>
</dbReference>
<dbReference type="InterPro" id="IPR032781">
    <property type="entry name" value="ABC_tran_Xtn"/>
</dbReference>
<dbReference type="FunFam" id="3.40.50.300:FF:000011">
    <property type="entry name" value="Putative ABC transporter ATP-binding component"/>
    <property type="match status" value="1"/>
</dbReference>
<evidence type="ECO:0000256" key="3">
    <source>
        <dbReference type="SAM" id="Coils"/>
    </source>
</evidence>
<dbReference type="InterPro" id="IPR003439">
    <property type="entry name" value="ABC_transporter-like_ATP-bd"/>
</dbReference>
<name>A0A0L0WAA1_GOTPU</name>
<dbReference type="PROSITE" id="PS00211">
    <property type="entry name" value="ABC_TRANSPORTER_1"/>
    <property type="match status" value="1"/>
</dbReference>
<dbReference type="InterPro" id="IPR037118">
    <property type="entry name" value="Val-tRNA_synth_C_sf"/>
</dbReference>
<dbReference type="Proteomes" id="UP000037267">
    <property type="component" value="Unassembled WGS sequence"/>
</dbReference>
<dbReference type="InterPro" id="IPR051309">
    <property type="entry name" value="ABCF_ATPase"/>
</dbReference>
<comment type="caution">
    <text evidence="5">The sequence shown here is derived from an EMBL/GenBank/DDBJ whole genome shotgun (WGS) entry which is preliminary data.</text>
</comment>
<dbReference type="PANTHER" id="PTHR42855:SF2">
    <property type="entry name" value="DRUG RESISTANCE ABC TRANSPORTER,ATP-BINDING PROTEIN"/>
    <property type="match status" value="1"/>
</dbReference>
<dbReference type="GO" id="GO:0016887">
    <property type="term" value="F:ATP hydrolysis activity"/>
    <property type="evidence" value="ECO:0007669"/>
    <property type="project" value="InterPro"/>
</dbReference>
<feature type="coiled-coil region" evidence="3">
    <location>
        <begin position="573"/>
        <end position="638"/>
    </location>
</feature>
<dbReference type="InterPro" id="IPR017871">
    <property type="entry name" value="ABC_transporter-like_CS"/>
</dbReference>
<keyword evidence="3" id="KW-0175">Coiled coil</keyword>
<dbReference type="CDD" id="cd03221">
    <property type="entry name" value="ABCF_EF-3"/>
    <property type="match status" value="2"/>
</dbReference>
<dbReference type="PROSITE" id="PS50893">
    <property type="entry name" value="ABC_TRANSPORTER_2"/>
    <property type="match status" value="2"/>
</dbReference>
<accession>A0A0L0WAA1</accession>
<evidence type="ECO:0000256" key="1">
    <source>
        <dbReference type="ARBA" id="ARBA00022741"/>
    </source>
</evidence>
<reference evidence="6" key="1">
    <citation type="submission" date="2015-07" db="EMBL/GenBank/DDBJ databases">
        <title>Draft genome sequence of the purine-degrading Gottschalkia purinilyticum DSM 1384 (formerly Clostridium purinilyticum).</title>
        <authorList>
            <person name="Poehlein A."/>
            <person name="Schiel-Bengelsdorf B."/>
            <person name="Bengelsdorf F.R."/>
            <person name="Daniel R."/>
            <person name="Duerre P."/>
        </authorList>
    </citation>
    <scope>NUCLEOTIDE SEQUENCE [LARGE SCALE GENOMIC DNA]</scope>
    <source>
        <strain evidence="6">DSM 1384</strain>
    </source>
</reference>
<dbReference type="InterPro" id="IPR027417">
    <property type="entry name" value="P-loop_NTPase"/>
</dbReference>
<dbReference type="EMBL" id="LGSS01000008">
    <property type="protein sequence ID" value="KNF08367.1"/>
    <property type="molecule type" value="Genomic_DNA"/>
</dbReference>
<evidence type="ECO:0000259" key="4">
    <source>
        <dbReference type="PROSITE" id="PS50893"/>
    </source>
</evidence>
<dbReference type="AlphaFoldDB" id="A0A0L0WAA1"/>
<dbReference type="Pfam" id="PF00005">
    <property type="entry name" value="ABC_tran"/>
    <property type="match status" value="2"/>
</dbReference>
<dbReference type="Gene3D" id="1.10.287.380">
    <property type="entry name" value="Valyl-tRNA synthetase, C-terminal domain"/>
    <property type="match status" value="1"/>
</dbReference>
<keyword evidence="6" id="KW-1185">Reference proteome</keyword>
<dbReference type="OrthoDB" id="9801441at2"/>
<dbReference type="PATRIC" id="fig|1503.3.peg.3274"/>
<gene>
    <name evidence="5" type="ORF">CLPU_8c01320</name>
</gene>
<organism evidence="5 6">
    <name type="scientific">Gottschalkia purinilytica</name>
    <name type="common">Clostridium purinilyticum</name>
    <dbReference type="NCBI Taxonomy" id="1503"/>
    <lineage>
        <taxon>Bacteria</taxon>
        <taxon>Bacillati</taxon>
        <taxon>Bacillota</taxon>
        <taxon>Tissierellia</taxon>
        <taxon>Tissierellales</taxon>
        <taxon>Gottschalkiaceae</taxon>
        <taxon>Gottschalkia</taxon>
    </lineage>
</organism>
<feature type="domain" description="ABC transporter" evidence="4">
    <location>
        <begin position="333"/>
        <end position="554"/>
    </location>
</feature>
<dbReference type="STRING" id="1503.CLPU_8c01320"/>
<evidence type="ECO:0000256" key="2">
    <source>
        <dbReference type="ARBA" id="ARBA00022840"/>
    </source>
</evidence>
<proteinExistence type="predicted"/>
<dbReference type="GO" id="GO:0005524">
    <property type="term" value="F:ATP binding"/>
    <property type="evidence" value="ECO:0007669"/>
    <property type="project" value="UniProtKB-KW"/>
</dbReference>
<dbReference type="Pfam" id="PF12848">
    <property type="entry name" value="ABC_tran_Xtn"/>
    <property type="match status" value="1"/>
</dbReference>
<dbReference type="RefSeq" id="WP_050355465.1">
    <property type="nucleotide sequence ID" value="NZ_LGSS01000008.1"/>
</dbReference>
<dbReference type="PANTHER" id="PTHR42855">
    <property type="entry name" value="ABC TRANSPORTER ATP-BINDING SUBUNIT"/>
    <property type="match status" value="1"/>
</dbReference>
<dbReference type="SMART" id="SM00382">
    <property type="entry name" value="AAA"/>
    <property type="match status" value="2"/>
</dbReference>
<keyword evidence="2" id="KW-0067">ATP-binding</keyword>
<feature type="coiled-coil region" evidence="3">
    <location>
        <begin position="87"/>
        <end position="114"/>
    </location>
</feature>
<feature type="coiled-coil region" evidence="3">
    <location>
        <begin position="248"/>
        <end position="282"/>
    </location>
</feature>
<dbReference type="NCBIfam" id="NF000355">
    <property type="entry name" value="ribo_prot_ABC_F"/>
    <property type="match status" value="1"/>
</dbReference>
<dbReference type="InterPro" id="IPR003593">
    <property type="entry name" value="AAA+_ATPase"/>
</dbReference>
<sequence>MIELALNKVSKYYGATMVLEDITFEVYSGEKIGLIGRNGCGKSTLLKIIEGIENHDEGEIALRKGATIGYLDQIPSYEEDMKVIDVLNLAFDEIHKLSEEMKLLENKMALSQGKELEKILYKYDEIQKNFEASGGYEIEEKLSKICNGLKITDSFKERIFNSLSGGEKTTVILGKILLEAPDILLLDEPSNHLDLNSIEWLEDYLRDYKGVSIIVSHDRYFLDRVVNKVVEIEDKISTVYIGNYSEYVKEKDDRIMKMLEAYENQQKKIKSMEKSIKDLREWGRRADNNKFFRRAASMQKRLDKIDRISKPKTEKKNIKLEVELKNRSGKEVIRVKELCKRFNDKVLLDNADFLLTYGEKVALIGKNGTGKSTLLKILLRNFDERFNFEDYYQDSGIAELGASIKLAYLPQNVAFQNEDATVLECFREDIVITEGKAREYLARYMFFGEEVFKKVKNLSGGERSRLCLCKLMYNEVNLLILDEPTNHLDIDSREVLEECLSEFEGSIFFVSHDRYFINQICSSIVELNNGKLQHYNGNYEYYKSKVKENELKSTLTIKEKPVNKTNHKSFYEDKKMKSENKKKEKKLKNIEEEISSLEIRLKNIEIEMISDTLDYDSLNTLYEEKVSIENKLEKLLNEWEELISIIDS</sequence>
<feature type="domain" description="ABC transporter" evidence="4">
    <location>
        <begin position="4"/>
        <end position="259"/>
    </location>
</feature>